<dbReference type="Proteomes" id="UP000649151">
    <property type="component" value="Unassembled WGS sequence"/>
</dbReference>
<gene>
    <name evidence="1" type="ORF">H8Z77_07475</name>
</gene>
<dbReference type="PANTHER" id="PTHR43434">
    <property type="entry name" value="PHOSPHOGLYCOLATE PHOSPHATASE"/>
    <property type="match status" value="1"/>
</dbReference>
<accession>A0ABR7ISR2</accession>
<dbReference type="InterPro" id="IPR041492">
    <property type="entry name" value="HAD_2"/>
</dbReference>
<dbReference type="SFLD" id="SFLDG01129">
    <property type="entry name" value="C1.5:_HAD__Beta-PGM__Phosphata"/>
    <property type="match status" value="1"/>
</dbReference>
<dbReference type="InterPro" id="IPR023198">
    <property type="entry name" value="PGP-like_dom2"/>
</dbReference>
<sequence length="218" mass="24640">MYQTILFDLDGTLTDPKEGITKCVQYGLQHFGIDQPDLEQLTVFIGPPLMDGFQQYYHFTEEQASIATQKYRERFKNQGIFENKLYDGIPELLQHLLNKGKTLAIATSKPQIFTEQILDHFDLTKYFSVIVGSTLDGTLSKKEDVIQETLKQLQLNPEQFKQAIMVGDRCYDILGAQKCGLNSIGVGYGYAQPGELSQAGATYQVETILELQELLDQI</sequence>
<keyword evidence="2" id="KW-1185">Reference proteome</keyword>
<dbReference type="InterPro" id="IPR050155">
    <property type="entry name" value="HAD-like_hydrolase_sf"/>
</dbReference>
<name>A0ABR7ISR2_9CLOT</name>
<proteinExistence type="predicted"/>
<dbReference type="EMBL" id="JACOQK010000001">
    <property type="protein sequence ID" value="MBC5787857.1"/>
    <property type="molecule type" value="Genomic_DNA"/>
</dbReference>
<dbReference type="CDD" id="cd04302">
    <property type="entry name" value="HAD_5NT"/>
    <property type="match status" value="1"/>
</dbReference>
<evidence type="ECO:0000313" key="1">
    <source>
        <dbReference type="EMBL" id="MBC5787857.1"/>
    </source>
</evidence>
<reference evidence="1 2" key="1">
    <citation type="submission" date="2020-08" db="EMBL/GenBank/DDBJ databases">
        <title>Genome public.</title>
        <authorList>
            <person name="Liu C."/>
            <person name="Sun Q."/>
        </authorList>
    </citation>
    <scope>NUCLEOTIDE SEQUENCE [LARGE SCALE GENOMIC DNA]</scope>
    <source>
        <strain evidence="1 2">NSJ-27</strain>
    </source>
</reference>
<protein>
    <submittedName>
        <fullName evidence="1">HAD family hydrolase</fullName>
    </submittedName>
</protein>
<dbReference type="SFLD" id="SFLDG01135">
    <property type="entry name" value="C1.5.6:_HAD__Beta-PGM__Phospha"/>
    <property type="match status" value="1"/>
</dbReference>
<organism evidence="1 2">
    <name type="scientific">Clostridium facile</name>
    <dbReference type="NCBI Taxonomy" id="2763035"/>
    <lineage>
        <taxon>Bacteria</taxon>
        <taxon>Bacillati</taxon>
        <taxon>Bacillota</taxon>
        <taxon>Clostridia</taxon>
        <taxon>Eubacteriales</taxon>
        <taxon>Clostridiaceae</taxon>
        <taxon>Clostridium</taxon>
    </lineage>
</organism>
<dbReference type="InterPro" id="IPR023214">
    <property type="entry name" value="HAD_sf"/>
</dbReference>
<dbReference type="GO" id="GO:0016787">
    <property type="term" value="F:hydrolase activity"/>
    <property type="evidence" value="ECO:0007669"/>
    <property type="project" value="UniProtKB-KW"/>
</dbReference>
<evidence type="ECO:0000313" key="2">
    <source>
        <dbReference type="Proteomes" id="UP000649151"/>
    </source>
</evidence>
<dbReference type="Pfam" id="PF13419">
    <property type="entry name" value="HAD_2"/>
    <property type="match status" value="1"/>
</dbReference>
<dbReference type="SFLD" id="SFLDS00003">
    <property type="entry name" value="Haloacid_Dehalogenase"/>
    <property type="match status" value="1"/>
</dbReference>
<comment type="caution">
    <text evidence="1">The sequence shown here is derived from an EMBL/GenBank/DDBJ whole genome shotgun (WGS) entry which is preliminary data.</text>
</comment>
<dbReference type="PANTHER" id="PTHR43434:SF20">
    <property type="entry name" value="5'-NUCLEOTIDASE"/>
    <property type="match status" value="1"/>
</dbReference>
<dbReference type="Gene3D" id="1.10.150.240">
    <property type="entry name" value="Putative phosphatase, domain 2"/>
    <property type="match status" value="1"/>
</dbReference>
<dbReference type="Gene3D" id="3.40.50.1000">
    <property type="entry name" value="HAD superfamily/HAD-like"/>
    <property type="match status" value="1"/>
</dbReference>
<dbReference type="SUPFAM" id="SSF56784">
    <property type="entry name" value="HAD-like"/>
    <property type="match status" value="1"/>
</dbReference>
<dbReference type="InterPro" id="IPR036412">
    <property type="entry name" value="HAD-like_sf"/>
</dbReference>
<keyword evidence="1" id="KW-0378">Hydrolase</keyword>
<dbReference type="RefSeq" id="WP_186996637.1">
    <property type="nucleotide sequence ID" value="NZ_JACOQK010000001.1"/>
</dbReference>